<keyword evidence="4 6" id="KW-0472">Membrane</keyword>
<comment type="subcellular location">
    <subcellularLocation>
        <location evidence="1">Membrane</location>
        <topology evidence="1">Multi-pass membrane protein</topology>
    </subcellularLocation>
</comment>
<dbReference type="Pfam" id="PF20684">
    <property type="entry name" value="Fung_rhodopsin"/>
    <property type="match status" value="1"/>
</dbReference>
<evidence type="ECO:0000256" key="4">
    <source>
        <dbReference type="ARBA" id="ARBA00023136"/>
    </source>
</evidence>
<gene>
    <name evidence="8" type="ORF">FZEAL_8448</name>
</gene>
<feature type="transmembrane region" description="Helical" evidence="6">
    <location>
        <begin position="12"/>
        <end position="29"/>
    </location>
</feature>
<evidence type="ECO:0000256" key="1">
    <source>
        <dbReference type="ARBA" id="ARBA00004141"/>
    </source>
</evidence>
<reference evidence="8" key="2">
    <citation type="submission" date="2020-05" db="EMBL/GenBank/DDBJ databases">
        <authorList>
            <person name="Kim H.-S."/>
            <person name="Proctor R.H."/>
            <person name="Brown D.W."/>
        </authorList>
    </citation>
    <scope>NUCLEOTIDE SEQUENCE</scope>
    <source>
        <strain evidence="8">NRRL 22465</strain>
    </source>
</reference>
<dbReference type="InterPro" id="IPR049326">
    <property type="entry name" value="Rhodopsin_dom_fungi"/>
</dbReference>
<comment type="caution">
    <text evidence="8">The sequence shown here is derived from an EMBL/GenBank/DDBJ whole genome shotgun (WGS) entry which is preliminary data.</text>
</comment>
<evidence type="ECO:0000256" key="5">
    <source>
        <dbReference type="ARBA" id="ARBA00038359"/>
    </source>
</evidence>
<evidence type="ECO:0000256" key="6">
    <source>
        <dbReference type="SAM" id="Phobius"/>
    </source>
</evidence>
<proteinExistence type="inferred from homology"/>
<dbReference type="GO" id="GO:0016020">
    <property type="term" value="C:membrane"/>
    <property type="evidence" value="ECO:0007669"/>
    <property type="project" value="UniProtKB-SubCell"/>
</dbReference>
<dbReference type="Proteomes" id="UP000635477">
    <property type="component" value="Unassembled WGS sequence"/>
</dbReference>
<keyword evidence="9" id="KW-1185">Reference proteome</keyword>
<name>A0A8H4UEC7_9HYPO</name>
<evidence type="ECO:0000259" key="7">
    <source>
        <dbReference type="Pfam" id="PF20684"/>
    </source>
</evidence>
<comment type="similarity">
    <text evidence="5">Belongs to the SAT4 family.</text>
</comment>
<dbReference type="AlphaFoldDB" id="A0A8H4UEC7"/>
<evidence type="ECO:0000313" key="8">
    <source>
        <dbReference type="EMBL" id="KAF4974677.1"/>
    </source>
</evidence>
<accession>A0A8H4UEC7</accession>
<dbReference type="EMBL" id="JABEYC010000721">
    <property type="protein sequence ID" value="KAF4974677.1"/>
    <property type="molecule type" value="Genomic_DNA"/>
</dbReference>
<dbReference type="PANTHER" id="PTHR33048:SF2">
    <property type="entry name" value="SRPK"/>
    <property type="match status" value="1"/>
</dbReference>
<keyword evidence="3 6" id="KW-1133">Transmembrane helix</keyword>
<dbReference type="PANTHER" id="PTHR33048">
    <property type="entry name" value="PTH11-LIKE INTEGRAL MEMBRANE PROTEIN (AFU_ORTHOLOGUE AFUA_5G11245)"/>
    <property type="match status" value="1"/>
</dbReference>
<dbReference type="InterPro" id="IPR052337">
    <property type="entry name" value="SAT4-like"/>
</dbReference>
<keyword evidence="2 6" id="KW-0812">Transmembrane</keyword>
<evidence type="ECO:0000256" key="3">
    <source>
        <dbReference type="ARBA" id="ARBA00022989"/>
    </source>
</evidence>
<feature type="transmembrane region" description="Helical" evidence="6">
    <location>
        <begin position="97"/>
        <end position="115"/>
    </location>
</feature>
<reference evidence="8" key="1">
    <citation type="journal article" date="2020" name="BMC Genomics">
        <title>Correction to: Identification and distribution of gene clusters required for synthesis of sphingolipid metabolism inhibitors in diverse species of the filamentous fungus Fusarium.</title>
        <authorList>
            <person name="Kim H.S."/>
            <person name="Lohmar J.M."/>
            <person name="Busman M."/>
            <person name="Brown D.W."/>
            <person name="Naumann T.A."/>
            <person name="Divon H.H."/>
            <person name="Lysoe E."/>
            <person name="Uhlig S."/>
            <person name="Proctor R.H."/>
        </authorList>
    </citation>
    <scope>NUCLEOTIDE SEQUENCE</scope>
    <source>
        <strain evidence="8">NRRL 22465</strain>
    </source>
</reference>
<feature type="transmembrane region" description="Helical" evidence="6">
    <location>
        <begin position="207"/>
        <end position="231"/>
    </location>
</feature>
<evidence type="ECO:0000256" key="2">
    <source>
        <dbReference type="ARBA" id="ARBA00022692"/>
    </source>
</evidence>
<feature type="transmembrane region" description="Helical" evidence="6">
    <location>
        <begin position="127"/>
        <end position="149"/>
    </location>
</feature>
<organism evidence="8 9">
    <name type="scientific">Fusarium zealandicum</name>
    <dbReference type="NCBI Taxonomy" id="1053134"/>
    <lineage>
        <taxon>Eukaryota</taxon>
        <taxon>Fungi</taxon>
        <taxon>Dikarya</taxon>
        <taxon>Ascomycota</taxon>
        <taxon>Pezizomycotina</taxon>
        <taxon>Sordariomycetes</taxon>
        <taxon>Hypocreomycetidae</taxon>
        <taxon>Hypocreales</taxon>
        <taxon>Nectriaceae</taxon>
        <taxon>Fusarium</taxon>
        <taxon>Fusarium staphyleae species complex</taxon>
    </lineage>
</organism>
<protein>
    <recommendedName>
        <fullName evidence="7">Rhodopsin domain-containing protein</fullName>
    </recommendedName>
</protein>
<sequence length="363" mass="40226">MPATPFQTEAWVEYGLGTLVLVLRYFARWKAVGFKGYQGDDYFAALALVFWTAELVMLELIGQNGTNIGITDEMGAKLSDAQIARLEFGSKCLMAGWNFYVTLIFCLKGVMICFYNRMTLGIWQRKLLIWTQYGTLIAYFGVIFAIWGHCTPIRKNWQVYPNPGDQCTLAVANYITLVVFNIVTDMLIVAIPIPLLWVVKLSITRKLIIGVLLCSGVFIMVAAIVRCVFSLRDIEGINTSTIWAIRETFVAIIAVNSAAIKPLFSASRWLIPSQGSSRDKTASYANRYGHPLGTIGGSGMGTGISASRHQKTMTHLEDNSSEEHIVQKTKFGRYTPDIQAGSTISGQSVHADGIMITRTYEGL</sequence>
<dbReference type="OrthoDB" id="4329349at2759"/>
<feature type="transmembrane region" description="Helical" evidence="6">
    <location>
        <begin position="169"/>
        <end position="195"/>
    </location>
</feature>
<feature type="domain" description="Rhodopsin" evidence="7">
    <location>
        <begin position="23"/>
        <end position="265"/>
    </location>
</feature>
<evidence type="ECO:0000313" key="9">
    <source>
        <dbReference type="Proteomes" id="UP000635477"/>
    </source>
</evidence>